<dbReference type="AlphaFoldDB" id="A0A1N7MFQ3"/>
<dbReference type="STRING" id="373668.SAMN05421786_102551"/>
<dbReference type="Pfam" id="PF14107">
    <property type="entry name" value="DUF4280"/>
    <property type="match status" value="1"/>
</dbReference>
<evidence type="ECO:0000313" key="2">
    <source>
        <dbReference type="Proteomes" id="UP000186744"/>
    </source>
</evidence>
<dbReference type="EMBL" id="FTOL01000002">
    <property type="protein sequence ID" value="SIS84933.1"/>
    <property type="molecule type" value="Genomic_DNA"/>
</dbReference>
<dbReference type="Proteomes" id="UP000186744">
    <property type="component" value="Unassembled WGS sequence"/>
</dbReference>
<name>A0A1N7MFQ3_9FLAO</name>
<protein>
    <recommendedName>
        <fullName evidence="3">DUF4280 domain-containing protein</fullName>
    </recommendedName>
</protein>
<reference evidence="2" key="1">
    <citation type="submission" date="2017-01" db="EMBL/GenBank/DDBJ databases">
        <authorList>
            <person name="Varghese N."/>
            <person name="Submissions S."/>
        </authorList>
    </citation>
    <scope>NUCLEOTIDE SEQUENCE [LARGE SCALE GENOMIC DNA]</scope>
    <source>
        <strain evidence="2">DSM 18017</strain>
    </source>
</reference>
<keyword evidence="2" id="KW-1185">Reference proteome</keyword>
<dbReference type="OrthoDB" id="619618at2"/>
<evidence type="ECO:0008006" key="3">
    <source>
        <dbReference type="Google" id="ProtNLM"/>
    </source>
</evidence>
<dbReference type="InterPro" id="IPR025460">
    <property type="entry name" value="DUF4280"/>
</dbReference>
<organism evidence="1 2">
    <name type="scientific">Chryseobacterium ureilyticum</name>
    <dbReference type="NCBI Taxonomy" id="373668"/>
    <lineage>
        <taxon>Bacteria</taxon>
        <taxon>Pseudomonadati</taxon>
        <taxon>Bacteroidota</taxon>
        <taxon>Flavobacteriia</taxon>
        <taxon>Flavobacteriales</taxon>
        <taxon>Weeksellaceae</taxon>
        <taxon>Chryseobacterium group</taxon>
        <taxon>Chryseobacterium</taxon>
    </lineage>
</organism>
<sequence length="109" mass="11934">MPNYLIDTTQLKCDKGTSPTPLTVTSQSFMKIEGKLQATEEDKQSNTNIKPFGMCSVLKSSCMPSPIKWDNTSDFEIEGKKELLDSSTCQCSVGGKISVVKSAQSFVEE</sequence>
<dbReference type="RefSeq" id="WP_076551613.1">
    <property type="nucleotide sequence ID" value="NZ_FTOL01000002.1"/>
</dbReference>
<proteinExistence type="predicted"/>
<evidence type="ECO:0000313" key="1">
    <source>
        <dbReference type="EMBL" id="SIS84933.1"/>
    </source>
</evidence>
<gene>
    <name evidence="1" type="ORF">SAMN05421786_102551</name>
</gene>
<accession>A0A1N7MFQ3</accession>